<reference evidence="1" key="1">
    <citation type="journal article" date="2023" name="GigaByte">
        <title>Genome assembly of the bearded iris, Iris pallida Lam.</title>
        <authorList>
            <person name="Bruccoleri R.E."/>
            <person name="Oakeley E.J."/>
            <person name="Faust A.M.E."/>
            <person name="Altorfer M."/>
            <person name="Dessus-Babus S."/>
            <person name="Burckhardt D."/>
            <person name="Oertli M."/>
            <person name="Naumann U."/>
            <person name="Petersen F."/>
            <person name="Wong J."/>
        </authorList>
    </citation>
    <scope>NUCLEOTIDE SEQUENCE</scope>
    <source>
        <strain evidence="1">GSM-AAB239-AS_SAM_17_03QT</strain>
    </source>
</reference>
<comment type="caution">
    <text evidence="1">The sequence shown here is derived from an EMBL/GenBank/DDBJ whole genome shotgun (WGS) entry which is preliminary data.</text>
</comment>
<proteinExistence type="predicted"/>
<keyword evidence="1" id="KW-0645">Protease</keyword>
<dbReference type="GO" id="GO:0004180">
    <property type="term" value="F:carboxypeptidase activity"/>
    <property type="evidence" value="ECO:0007669"/>
    <property type="project" value="UniProtKB-KW"/>
</dbReference>
<evidence type="ECO:0000313" key="2">
    <source>
        <dbReference type="Proteomes" id="UP001140949"/>
    </source>
</evidence>
<accession>A0AAX6DJE4</accession>
<keyword evidence="1" id="KW-0378">Hydrolase</keyword>
<reference evidence="1" key="2">
    <citation type="submission" date="2023-04" db="EMBL/GenBank/DDBJ databases">
        <authorList>
            <person name="Bruccoleri R.E."/>
            <person name="Oakeley E.J."/>
            <person name="Faust A.-M."/>
            <person name="Dessus-Babus S."/>
            <person name="Altorfer M."/>
            <person name="Burckhardt D."/>
            <person name="Oertli M."/>
            <person name="Naumann U."/>
            <person name="Petersen F."/>
            <person name="Wong J."/>
        </authorList>
    </citation>
    <scope>NUCLEOTIDE SEQUENCE</scope>
    <source>
        <strain evidence="1">GSM-AAB239-AS_SAM_17_03QT</strain>
        <tissue evidence="1">Leaf</tissue>
    </source>
</reference>
<keyword evidence="1" id="KW-0121">Carboxypeptidase</keyword>
<evidence type="ECO:0000313" key="1">
    <source>
        <dbReference type="EMBL" id="KAJ6791913.1"/>
    </source>
</evidence>
<keyword evidence="2" id="KW-1185">Reference proteome</keyword>
<dbReference type="EMBL" id="JANAVB010044218">
    <property type="protein sequence ID" value="KAJ6791913.1"/>
    <property type="molecule type" value="Genomic_DNA"/>
</dbReference>
<gene>
    <name evidence="1" type="ORF">M6B38_241935</name>
</gene>
<name>A0AAX6DJE4_IRIPA</name>
<dbReference type="AlphaFoldDB" id="A0AAX6DJE4"/>
<sequence length="47" mass="5481">MRLLLMICFRGKGWQVVYIGEVTRKLTDTSNEIMCLEIGIYRTNSQV</sequence>
<organism evidence="1 2">
    <name type="scientific">Iris pallida</name>
    <name type="common">Sweet iris</name>
    <dbReference type="NCBI Taxonomy" id="29817"/>
    <lineage>
        <taxon>Eukaryota</taxon>
        <taxon>Viridiplantae</taxon>
        <taxon>Streptophyta</taxon>
        <taxon>Embryophyta</taxon>
        <taxon>Tracheophyta</taxon>
        <taxon>Spermatophyta</taxon>
        <taxon>Magnoliopsida</taxon>
        <taxon>Liliopsida</taxon>
        <taxon>Asparagales</taxon>
        <taxon>Iridaceae</taxon>
        <taxon>Iridoideae</taxon>
        <taxon>Irideae</taxon>
        <taxon>Iris</taxon>
    </lineage>
</organism>
<dbReference type="Proteomes" id="UP001140949">
    <property type="component" value="Unassembled WGS sequence"/>
</dbReference>
<protein>
    <submittedName>
        <fullName evidence="1">Serine carboxypeptidase II-3</fullName>
    </submittedName>
</protein>